<accession>A0A1H3TTI8</accession>
<dbReference type="Pfam" id="PF00297">
    <property type="entry name" value="Ribosomal_L3"/>
    <property type="match status" value="1"/>
</dbReference>
<sequence length="290" mass="30441">MLRSGVIAKKVGMTRLFMEDGKQIPVTVLQLDGLQVIGQRTDDKHGYTAVQLGAGAAKAKRTSQAMRGVFKNAGVEPKRKIAEFRVDVDALIEVGEEIIADHYFEGQYVDVSGTSIGKGFQGAMKRWNFGGLRATHGVSISHRSHGSTGQCQDPGKVFKGKKMAGHMGAARVTTQNLQVIKTDTDRGLIMVKGAVPGSKGGWVTIKDAVKKPFPESAIVPAALLSAKKEAVKAAEEAAAAAEAEAKAAAEAQAAEQAAAEEAQLAEAEAQIAEEGADVDTSDADKKEGDA</sequence>
<keyword evidence="4 8" id="KW-0694">RNA-binding</keyword>
<evidence type="ECO:0000256" key="1">
    <source>
        <dbReference type="ARBA" id="ARBA00006540"/>
    </source>
</evidence>
<keyword evidence="6 8" id="KW-0687">Ribonucleoprotein</keyword>
<dbReference type="Proteomes" id="UP000198914">
    <property type="component" value="Unassembled WGS sequence"/>
</dbReference>
<reference evidence="11" key="1">
    <citation type="submission" date="2016-10" db="EMBL/GenBank/DDBJ databases">
        <authorList>
            <person name="Varghese N."/>
            <person name="Submissions S."/>
        </authorList>
    </citation>
    <scope>NUCLEOTIDE SEQUENCE [LARGE SCALE GENOMIC DNA]</scope>
    <source>
        <strain evidence="11">DSM 100420</strain>
    </source>
</reference>
<comment type="similarity">
    <text evidence="1 8">Belongs to the universal ribosomal protein uL3 family.</text>
</comment>
<dbReference type="STRING" id="1244108.SAMN05444004_11989"/>
<dbReference type="SUPFAM" id="SSF50447">
    <property type="entry name" value="Translation proteins"/>
    <property type="match status" value="1"/>
</dbReference>
<keyword evidence="3 8" id="KW-0699">rRNA-binding</keyword>
<dbReference type="Gene3D" id="3.30.160.810">
    <property type="match status" value="1"/>
</dbReference>
<comment type="PTM">
    <text evidence="8">Methylated by PrmB.</text>
</comment>
<feature type="modified residue" description="N5-methylglutamine" evidence="8">
    <location>
        <position position="152"/>
    </location>
</feature>
<dbReference type="RefSeq" id="WP_092647572.1">
    <property type="nucleotide sequence ID" value="NZ_FNPX01000019.1"/>
</dbReference>
<feature type="region of interest" description="Disordered" evidence="9">
    <location>
        <begin position="252"/>
        <end position="290"/>
    </location>
</feature>
<comment type="subunit">
    <text evidence="8">Part of the 50S ribosomal subunit. Forms a cluster with proteins L14 and L19.</text>
</comment>
<protein>
    <recommendedName>
        <fullName evidence="7 8">Large ribosomal subunit protein uL3</fullName>
    </recommendedName>
</protein>
<dbReference type="HAMAP" id="MF_01325_B">
    <property type="entry name" value="Ribosomal_uL3_B"/>
    <property type="match status" value="1"/>
</dbReference>
<dbReference type="GO" id="GO:0019843">
    <property type="term" value="F:rRNA binding"/>
    <property type="evidence" value="ECO:0007669"/>
    <property type="project" value="UniProtKB-UniRule"/>
</dbReference>
<evidence type="ECO:0000256" key="7">
    <source>
        <dbReference type="ARBA" id="ARBA00035243"/>
    </source>
</evidence>
<dbReference type="GO" id="GO:0006412">
    <property type="term" value="P:translation"/>
    <property type="evidence" value="ECO:0007669"/>
    <property type="project" value="UniProtKB-UniRule"/>
</dbReference>
<dbReference type="GO" id="GO:0022625">
    <property type="term" value="C:cytosolic large ribosomal subunit"/>
    <property type="evidence" value="ECO:0007669"/>
    <property type="project" value="TreeGrafter"/>
</dbReference>
<dbReference type="InterPro" id="IPR019927">
    <property type="entry name" value="Ribosomal_uL3_bac/org-type"/>
</dbReference>
<evidence type="ECO:0000256" key="6">
    <source>
        <dbReference type="ARBA" id="ARBA00023274"/>
    </source>
</evidence>
<evidence type="ECO:0000313" key="11">
    <source>
        <dbReference type="Proteomes" id="UP000198914"/>
    </source>
</evidence>
<dbReference type="FunFam" id="3.30.160.810:FF:000001">
    <property type="entry name" value="50S ribosomal protein L3"/>
    <property type="match status" value="1"/>
</dbReference>
<keyword evidence="5 8" id="KW-0689">Ribosomal protein</keyword>
<keyword evidence="11" id="KW-1185">Reference proteome</keyword>
<evidence type="ECO:0000256" key="2">
    <source>
        <dbReference type="ARBA" id="ARBA00022481"/>
    </source>
</evidence>
<name>A0A1H3TTI8_9RHOB</name>
<evidence type="ECO:0000256" key="3">
    <source>
        <dbReference type="ARBA" id="ARBA00022730"/>
    </source>
</evidence>
<dbReference type="GO" id="GO:0003735">
    <property type="term" value="F:structural constituent of ribosome"/>
    <property type="evidence" value="ECO:0007669"/>
    <property type="project" value="UniProtKB-UniRule"/>
</dbReference>
<dbReference type="OrthoDB" id="9806135at2"/>
<dbReference type="InterPro" id="IPR000597">
    <property type="entry name" value="Ribosomal_uL3"/>
</dbReference>
<dbReference type="PANTHER" id="PTHR11229">
    <property type="entry name" value="50S RIBOSOMAL PROTEIN L3"/>
    <property type="match status" value="1"/>
</dbReference>
<dbReference type="NCBIfam" id="TIGR03625">
    <property type="entry name" value="L3_bact"/>
    <property type="match status" value="1"/>
</dbReference>
<evidence type="ECO:0000313" key="10">
    <source>
        <dbReference type="EMBL" id="SDZ53530.1"/>
    </source>
</evidence>
<dbReference type="EMBL" id="FNPX01000019">
    <property type="protein sequence ID" value="SDZ53530.1"/>
    <property type="molecule type" value="Genomic_DNA"/>
</dbReference>
<evidence type="ECO:0000256" key="4">
    <source>
        <dbReference type="ARBA" id="ARBA00022884"/>
    </source>
</evidence>
<dbReference type="PANTHER" id="PTHR11229:SF16">
    <property type="entry name" value="LARGE RIBOSOMAL SUBUNIT PROTEIN UL3C"/>
    <property type="match status" value="1"/>
</dbReference>
<evidence type="ECO:0000256" key="8">
    <source>
        <dbReference type="HAMAP-Rule" id="MF_01325"/>
    </source>
</evidence>
<dbReference type="Gene3D" id="2.40.30.10">
    <property type="entry name" value="Translation factors"/>
    <property type="match status" value="1"/>
</dbReference>
<dbReference type="AlphaFoldDB" id="A0A1H3TTI8"/>
<evidence type="ECO:0000256" key="9">
    <source>
        <dbReference type="SAM" id="MobiDB-lite"/>
    </source>
</evidence>
<dbReference type="InterPro" id="IPR009000">
    <property type="entry name" value="Transl_B-barrel_sf"/>
</dbReference>
<organism evidence="10 11">
    <name type="scientific">Jannaschia faecimaris</name>
    <dbReference type="NCBI Taxonomy" id="1244108"/>
    <lineage>
        <taxon>Bacteria</taxon>
        <taxon>Pseudomonadati</taxon>
        <taxon>Pseudomonadota</taxon>
        <taxon>Alphaproteobacteria</taxon>
        <taxon>Rhodobacterales</taxon>
        <taxon>Roseobacteraceae</taxon>
        <taxon>Jannaschia</taxon>
    </lineage>
</organism>
<keyword evidence="2 8" id="KW-0488">Methylation</keyword>
<feature type="compositionally biased region" description="Low complexity" evidence="9">
    <location>
        <begin position="252"/>
        <end position="273"/>
    </location>
</feature>
<proteinExistence type="inferred from homology"/>
<gene>
    <name evidence="8" type="primary">rplC</name>
    <name evidence="10" type="ORF">SAMN05444004_11989</name>
</gene>
<dbReference type="FunFam" id="2.40.30.10:FF:000004">
    <property type="entry name" value="50S ribosomal protein L3"/>
    <property type="match status" value="1"/>
</dbReference>
<comment type="function">
    <text evidence="8">One of the primary rRNA binding proteins, it binds directly near the 3'-end of the 23S rRNA, where it nucleates assembly of the 50S subunit.</text>
</comment>
<evidence type="ECO:0000256" key="5">
    <source>
        <dbReference type="ARBA" id="ARBA00022980"/>
    </source>
</evidence>